<comment type="similarity">
    <text evidence="4">Belongs to the archaeal Rpo5/eukaryotic RPB5 RNA polymerase subunit family.</text>
</comment>
<evidence type="ECO:0000256" key="2">
    <source>
        <dbReference type="ARBA" id="ARBA00023163"/>
    </source>
</evidence>
<evidence type="ECO:0000256" key="3">
    <source>
        <dbReference type="ARBA" id="ARBA00023242"/>
    </source>
</evidence>
<evidence type="ECO:0000259" key="6">
    <source>
        <dbReference type="Pfam" id="PF03871"/>
    </source>
</evidence>
<dbReference type="Pfam" id="PF03871">
    <property type="entry name" value="RNA_pol_Rpb5_N"/>
    <property type="match status" value="1"/>
</dbReference>
<dbReference type="InterPro" id="IPR000783">
    <property type="entry name" value="RNA_pol_subH/Rpb5_C"/>
</dbReference>
<dbReference type="InterPro" id="IPR014381">
    <property type="entry name" value="Arch_Rpo5/euc_Rpb5"/>
</dbReference>
<dbReference type="Gene3D" id="3.40.1340.10">
    <property type="entry name" value="RNA polymerase, Rpb5, N-terminal domain"/>
    <property type="match status" value="1"/>
</dbReference>
<dbReference type="InterPro" id="IPR035913">
    <property type="entry name" value="RPB5-like_sf"/>
</dbReference>
<organism evidence="7 8">
    <name type="scientific">Arachis duranensis</name>
    <name type="common">Wild peanut</name>
    <dbReference type="NCBI Taxonomy" id="130453"/>
    <lineage>
        <taxon>Eukaryota</taxon>
        <taxon>Viridiplantae</taxon>
        <taxon>Streptophyta</taxon>
        <taxon>Embryophyta</taxon>
        <taxon>Tracheophyta</taxon>
        <taxon>Spermatophyta</taxon>
        <taxon>Magnoliopsida</taxon>
        <taxon>eudicotyledons</taxon>
        <taxon>Gunneridae</taxon>
        <taxon>Pentapetalae</taxon>
        <taxon>rosids</taxon>
        <taxon>fabids</taxon>
        <taxon>Fabales</taxon>
        <taxon>Fabaceae</taxon>
        <taxon>Papilionoideae</taxon>
        <taxon>50 kb inversion clade</taxon>
        <taxon>dalbergioids sensu lato</taxon>
        <taxon>Dalbergieae</taxon>
        <taxon>Pterocarpus clade</taxon>
        <taxon>Arachis</taxon>
    </lineage>
</organism>
<dbReference type="Pfam" id="PF01191">
    <property type="entry name" value="RNA_pol_Rpb5_C"/>
    <property type="match status" value="1"/>
</dbReference>
<keyword evidence="7" id="KW-1185">Reference proteome</keyword>
<dbReference type="GO" id="GO:0006362">
    <property type="term" value="P:transcription elongation by RNA polymerase I"/>
    <property type="evidence" value="ECO:0007669"/>
    <property type="project" value="TreeGrafter"/>
</dbReference>
<dbReference type="GO" id="GO:0005736">
    <property type="term" value="C:RNA polymerase I complex"/>
    <property type="evidence" value="ECO:0007669"/>
    <property type="project" value="TreeGrafter"/>
</dbReference>
<keyword evidence="3" id="KW-0539">Nucleus</keyword>
<evidence type="ECO:0000313" key="7">
    <source>
        <dbReference type="Proteomes" id="UP000515211"/>
    </source>
</evidence>
<dbReference type="GO" id="GO:0005665">
    <property type="term" value="C:RNA polymerase II, core complex"/>
    <property type="evidence" value="ECO:0007669"/>
    <property type="project" value="TreeGrafter"/>
</dbReference>
<dbReference type="Gene3D" id="3.90.940.20">
    <property type="entry name" value="RPB5-like RNA polymerase subunit"/>
    <property type="match status" value="1"/>
</dbReference>
<comment type="subcellular location">
    <subcellularLocation>
        <location evidence="1">Nucleus</location>
    </subcellularLocation>
</comment>
<dbReference type="GO" id="GO:0003899">
    <property type="term" value="F:DNA-directed RNA polymerase activity"/>
    <property type="evidence" value="ECO:0007669"/>
    <property type="project" value="InterPro"/>
</dbReference>
<reference evidence="7" key="1">
    <citation type="journal article" date="2016" name="Nat. Genet.">
        <title>The genome sequences of Arachis duranensis and Arachis ipaensis, the diploid ancestors of cultivated peanut.</title>
        <authorList>
            <person name="Bertioli D.J."/>
            <person name="Cannon S.B."/>
            <person name="Froenicke L."/>
            <person name="Huang G."/>
            <person name="Farmer A.D."/>
            <person name="Cannon E.K."/>
            <person name="Liu X."/>
            <person name="Gao D."/>
            <person name="Clevenger J."/>
            <person name="Dash S."/>
            <person name="Ren L."/>
            <person name="Moretzsohn M.C."/>
            <person name="Shirasawa K."/>
            <person name="Huang W."/>
            <person name="Vidigal B."/>
            <person name="Abernathy B."/>
            <person name="Chu Y."/>
            <person name="Niederhuth C.E."/>
            <person name="Umale P."/>
            <person name="Araujo A.C."/>
            <person name="Kozik A."/>
            <person name="Kim K.D."/>
            <person name="Burow M.D."/>
            <person name="Varshney R.K."/>
            <person name="Wang X."/>
            <person name="Zhang X."/>
            <person name="Barkley N."/>
            <person name="Guimaraes P.M."/>
            <person name="Isobe S."/>
            <person name="Guo B."/>
            <person name="Liao B."/>
            <person name="Stalker H.T."/>
            <person name="Schmitz R.J."/>
            <person name="Scheffler B.E."/>
            <person name="Leal-Bertioli S.C."/>
            <person name="Xun X."/>
            <person name="Jackson S.A."/>
            <person name="Michelmore R."/>
            <person name="Ozias-Akins P."/>
        </authorList>
    </citation>
    <scope>NUCLEOTIDE SEQUENCE [LARGE SCALE GENOMIC DNA]</scope>
    <source>
        <strain evidence="7">cv. V14167</strain>
    </source>
</reference>
<proteinExistence type="inferred from homology"/>
<dbReference type="GeneID" id="107458029"/>
<dbReference type="InterPro" id="IPR036710">
    <property type="entry name" value="RNA_pol_Rpb5_N_sf"/>
</dbReference>
<feature type="domain" description="RNA polymerase Rpb5 N-terminal" evidence="6">
    <location>
        <begin position="5"/>
        <end position="92"/>
    </location>
</feature>
<dbReference type="GO" id="GO:0003677">
    <property type="term" value="F:DNA binding"/>
    <property type="evidence" value="ECO:0007669"/>
    <property type="project" value="InterPro"/>
</dbReference>
<gene>
    <name evidence="8" type="primary">LOC107458029</name>
</gene>
<dbReference type="PANTHER" id="PTHR10535:SF0">
    <property type="entry name" value="DNA-DIRECTED RNA POLYMERASES I, II, AND III SUBUNIT RPABC1"/>
    <property type="match status" value="1"/>
</dbReference>
<dbReference type="GO" id="GO:0042797">
    <property type="term" value="P:tRNA transcription by RNA polymerase III"/>
    <property type="evidence" value="ECO:0007669"/>
    <property type="project" value="TreeGrafter"/>
</dbReference>
<dbReference type="InterPro" id="IPR005571">
    <property type="entry name" value="RNA_pol_Rpb5_N"/>
</dbReference>
<dbReference type="FunFam" id="3.40.1340.10:FF:000001">
    <property type="entry name" value="DNA-directed RNA polymerases I, II, and III subunit RPABC1"/>
    <property type="match status" value="1"/>
</dbReference>
<name>A0A6P4B3Y1_ARADU</name>
<dbReference type="HAMAP" id="MF_00025">
    <property type="entry name" value="RNApol_Rpo5_RPB5"/>
    <property type="match status" value="1"/>
</dbReference>
<dbReference type="SUPFAM" id="SSF55287">
    <property type="entry name" value="RPB5-like RNA polymerase subunit"/>
    <property type="match status" value="1"/>
</dbReference>
<accession>A0A6P4B3Y1</accession>
<evidence type="ECO:0000256" key="4">
    <source>
        <dbReference type="ARBA" id="ARBA00025765"/>
    </source>
</evidence>
<dbReference type="NCBIfam" id="NF007129">
    <property type="entry name" value="PRK09570.1"/>
    <property type="match status" value="1"/>
</dbReference>
<keyword evidence="2" id="KW-0804">Transcription</keyword>
<dbReference type="KEGG" id="adu:107458029"/>
<evidence type="ECO:0000259" key="5">
    <source>
        <dbReference type="Pfam" id="PF01191"/>
    </source>
</evidence>
<feature type="domain" description="RNA polymerase subunit H/Rpb5 C-terminal" evidence="5">
    <location>
        <begin position="135"/>
        <end position="207"/>
    </location>
</feature>
<dbReference type="RefSeq" id="XP_015931704.1">
    <property type="nucleotide sequence ID" value="XM_016076218.3"/>
</dbReference>
<sequence>MVLSEDEVKNLYRIRKTVLQMLRDRGYLVSDLEINNTIEEFKKEFDNFVGKDREDLVINKCKKDNPSEQIYVFFPSKRKVGVGEIKAYTKRMHSQKVFNAILVCQEKITEFAQRSITEISSQFHWVVFQENELLFNVTEHELVPVHQVLTDAEKNALLEKYTLEGTQLPKIQVDDPVAKYYGLKPGQVVKIIKPSETAGRYVTYRYVV</sequence>
<dbReference type="PANTHER" id="PTHR10535">
    <property type="entry name" value="DNA-DIRECTED RNA POLYMERASES I, II, AND III SUBUNIT RPABC1"/>
    <property type="match status" value="1"/>
</dbReference>
<dbReference type="AlphaFoldDB" id="A0A6P4B3Y1"/>
<dbReference type="FunFam" id="3.90.940.20:FF:000001">
    <property type="entry name" value="DNA-directed RNA polymerases I, II, and III subunit RPABC1"/>
    <property type="match status" value="1"/>
</dbReference>
<dbReference type="Proteomes" id="UP000515211">
    <property type="component" value="Chromosome 7"/>
</dbReference>
<dbReference type="SUPFAM" id="SSF53036">
    <property type="entry name" value="Eukaryotic RPB5 N-terminal domain"/>
    <property type="match status" value="1"/>
</dbReference>
<dbReference type="GO" id="GO:0005666">
    <property type="term" value="C:RNA polymerase III complex"/>
    <property type="evidence" value="ECO:0007669"/>
    <property type="project" value="TreeGrafter"/>
</dbReference>
<dbReference type="GO" id="GO:0006366">
    <property type="term" value="P:transcription by RNA polymerase II"/>
    <property type="evidence" value="ECO:0007669"/>
    <property type="project" value="TreeGrafter"/>
</dbReference>
<evidence type="ECO:0000313" key="8">
    <source>
        <dbReference type="RefSeq" id="XP_015931704.1"/>
    </source>
</evidence>
<protein>
    <submittedName>
        <fullName evidence="8">DNA-directed RNA polymerases II and IV subunit 5A-like</fullName>
    </submittedName>
</protein>
<dbReference type="PIRSF" id="PIRSF000747">
    <property type="entry name" value="RPB5"/>
    <property type="match status" value="1"/>
</dbReference>
<reference evidence="8" key="2">
    <citation type="submission" date="2025-08" db="UniProtKB">
        <authorList>
            <consortium name="RefSeq"/>
        </authorList>
    </citation>
    <scope>IDENTIFICATION</scope>
    <source>
        <tissue evidence="8">Whole plant</tissue>
    </source>
</reference>
<evidence type="ECO:0000256" key="1">
    <source>
        <dbReference type="ARBA" id="ARBA00004123"/>
    </source>
</evidence>